<feature type="repeat" description="WD" evidence="3">
    <location>
        <begin position="269"/>
        <end position="310"/>
    </location>
</feature>
<dbReference type="InterPro" id="IPR015943">
    <property type="entry name" value="WD40/YVTN_repeat-like_dom_sf"/>
</dbReference>
<evidence type="ECO:0000313" key="5">
    <source>
        <dbReference type="Proteomes" id="UP001230908"/>
    </source>
</evidence>
<dbReference type="PROSITE" id="PS00678">
    <property type="entry name" value="WD_REPEATS_1"/>
    <property type="match status" value="4"/>
</dbReference>
<feature type="repeat" description="WD" evidence="3">
    <location>
        <begin position="311"/>
        <end position="352"/>
    </location>
</feature>
<name>A0ABU0Z9F7_9ACTN</name>
<dbReference type="InterPro" id="IPR001680">
    <property type="entry name" value="WD40_rpt"/>
</dbReference>
<dbReference type="Pfam" id="PF00400">
    <property type="entry name" value="WD40"/>
    <property type="match status" value="9"/>
</dbReference>
<dbReference type="CDD" id="cd00200">
    <property type="entry name" value="WD40"/>
    <property type="match status" value="2"/>
</dbReference>
<accession>A0ABU0Z9F7</accession>
<reference evidence="4 5" key="1">
    <citation type="submission" date="2023-08" db="EMBL/GenBank/DDBJ databases">
        <title>Phytohabitans sansha sp. nov., isolated from marine sediment.</title>
        <authorList>
            <person name="Zhao Y."/>
            <person name="Yi K."/>
        </authorList>
    </citation>
    <scope>NUCLEOTIDE SEQUENCE [LARGE SCALE GENOMIC DNA]</scope>
    <source>
        <strain evidence="4 5">ZYX-F-186</strain>
    </source>
</reference>
<evidence type="ECO:0000256" key="3">
    <source>
        <dbReference type="PROSITE-ProRule" id="PRU00221"/>
    </source>
</evidence>
<dbReference type="PROSITE" id="PS50082">
    <property type="entry name" value="WD_REPEATS_2"/>
    <property type="match status" value="9"/>
</dbReference>
<evidence type="ECO:0000256" key="1">
    <source>
        <dbReference type="ARBA" id="ARBA00022574"/>
    </source>
</evidence>
<dbReference type="PRINTS" id="PR00320">
    <property type="entry name" value="GPROTEINBRPT"/>
</dbReference>
<dbReference type="InterPro" id="IPR020472">
    <property type="entry name" value="WD40_PAC1"/>
</dbReference>
<feature type="repeat" description="WD" evidence="3">
    <location>
        <begin position="227"/>
        <end position="268"/>
    </location>
</feature>
<dbReference type="PANTHER" id="PTHR19848">
    <property type="entry name" value="WD40 REPEAT PROTEIN"/>
    <property type="match status" value="1"/>
</dbReference>
<dbReference type="SUPFAM" id="SSF117289">
    <property type="entry name" value="Nucleoporin domain"/>
    <property type="match status" value="1"/>
</dbReference>
<dbReference type="SMART" id="SM00320">
    <property type="entry name" value="WD40"/>
    <property type="match status" value="14"/>
</dbReference>
<feature type="repeat" description="WD" evidence="3">
    <location>
        <begin position="435"/>
        <end position="476"/>
    </location>
</feature>
<protein>
    <submittedName>
        <fullName evidence="4">WD40 repeat domain-containing protein</fullName>
    </submittedName>
</protein>
<dbReference type="Gene3D" id="1.25.40.370">
    <property type="match status" value="1"/>
</dbReference>
<keyword evidence="5" id="KW-1185">Reference proteome</keyword>
<evidence type="ECO:0000313" key="4">
    <source>
        <dbReference type="EMBL" id="MDQ7903673.1"/>
    </source>
</evidence>
<dbReference type="Gene3D" id="2.130.10.10">
    <property type="entry name" value="YVTN repeat-like/Quinoprotein amine dehydrogenase"/>
    <property type="match status" value="5"/>
</dbReference>
<evidence type="ECO:0000256" key="2">
    <source>
        <dbReference type="ARBA" id="ARBA00022737"/>
    </source>
</evidence>
<feature type="repeat" description="WD" evidence="3">
    <location>
        <begin position="561"/>
        <end position="602"/>
    </location>
</feature>
<feature type="repeat" description="WD" evidence="3">
    <location>
        <begin position="647"/>
        <end position="688"/>
    </location>
</feature>
<keyword evidence="2" id="KW-0677">Repeat</keyword>
<dbReference type="PROSITE" id="PS50294">
    <property type="entry name" value="WD_REPEATS_REGION"/>
    <property type="match status" value="8"/>
</dbReference>
<sequence>MTDGETAAEIDRGALLHLPRTLARSAQPQRLMSVLTDFAFLADKVAMVGPWAALLDLELPSAYRLDLDPDDAADLRQIGRALRLAEAVVARDRSQLAGQLVGRLAEVDSPRVARLVARARRWSDGQVWLCPRTQSLVSTVRTLAADDASISALCAYGDAGAVSVSGSGVVRIWDLRDGENTHTFSPQGAPVCAVAAVPGSSCCVLGLRDGGLVVWDIAAGRELRRVARAHDWEVRAVAAHSGADICVSAGSDGLVKVWSLSSLRPAAALAGHAGWVNDVAVTSEGDRAVTAGADTTVRVWDLRAATAVSVLAGHRSTVNAVAVAPRGDLAATASDDRTVRLWDLDRLAGVSVLTGHEDWVGCVAFSPDGRRLASGGGDHRVMLWHPATGQSSRLLGASGSWVNAVLLTAADDCLAGTDDGRIVVSDVTAEPAEVGRGHTDWIGGLVALPDGAQVLSAAHDGTIRRWDTRTGRPAGVVGEHDGKATSVAVDGGGDLAASVGSDGMVRLWRLADPSWRAGFRAHDGWINAIALTADGRFAVTAAEDATLRVWDVPRQRPVRVLVGHGSGVRGVAITPDGATLVSASVDGTVRCWDLHSGRERWVRADHGDWVNSIIVTADGRYAISSSDVAEAAMITWDLRTGELVGTWSGHRGWVHGISASRDGRLASSACGDGAVRLWDLPARRCLAAFTDEAPMTASVLTPDGRTLIAGNGRGRVHVLRVAGADHNGR</sequence>
<dbReference type="RefSeq" id="WP_308710949.1">
    <property type="nucleotide sequence ID" value="NZ_JAVHUY010000003.1"/>
</dbReference>
<dbReference type="EMBL" id="JAVHUY010000003">
    <property type="protein sequence ID" value="MDQ7903673.1"/>
    <property type="molecule type" value="Genomic_DNA"/>
</dbReference>
<comment type="caution">
    <text evidence="4">The sequence shown here is derived from an EMBL/GenBank/DDBJ whole genome shotgun (WGS) entry which is preliminary data.</text>
</comment>
<proteinExistence type="predicted"/>
<gene>
    <name evidence="4" type="ORF">RB614_03975</name>
</gene>
<dbReference type="InterPro" id="IPR011047">
    <property type="entry name" value="Quinoprotein_ADH-like_sf"/>
</dbReference>
<dbReference type="SUPFAM" id="SSF50998">
    <property type="entry name" value="Quinoprotein alcohol dehydrogenase-like"/>
    <property type="match status" value="1"/>
</dbReference>
<feature type="repeat" description="WD" evidence="3">
    <location>
        <begin position="353"/>
        <end position="394"/>
    </location>
</feature>
<feature type="repeat" description="WD" evidence="3">
    <location>
        <begin position="477"/>
        <end position="510"/>
    </location>
</feature>
<organism evidence="4 5">
    <name type="scientific">Phytohabitans maris</name>
    <dbReference type="NCBI Taxonomy" id="3071409"/>
    <lineage>
        <taxon>Bacteria</taxon>
        <taxon>Bacillati</taxon>
        <taxon>Actinomycetota</taxon>
        <taxon>Actinomycetes</taxon>
        <taxon>Micromonosporales</taxon>
        <taxon>Micromonosporaceae</taxon>
    </lineage>
</organism>
<keyword evidence="1 3" id="KW-0853">WD repeat</keyword>
<dbReference type="PANTHER" id="PTHR19848:SF8">
    <property type="entry name" value="F-BOX AND WD REPEAT DOMAIN CONTAINING 7"/>
    <property type="match status" value="1"/>
</dbReference>
<dbReference type="InterPro" id="IPR019775">
    <property type="entry name" value="WD40_repeat_CS"/>
</dbReference>
<dbReference type="Proteomes" id="UP001230908">
    <property type="component" value="Unassembled WGS sequence"/>
</dbReference>
<feature type="repeat" description="WD" evidence="3">
    <location>
        <begin position="519"/>
        <end position="560"/>
    </location>
</feature>